<dbReference type="AlphaFoldDB" id="A0A4Y2SA78"/>
<gene>
    <name evidence="1" type="ORF">AVEN_52340_1</name>
</gene>
<reference evidence="1 2" key="1">
    <citation type="journal article" date="2019" name="Sci. Rep.">
        <title>Orb-weaving spider Araneus ventricosus genome elucidates the spidroin gene catalogue.</title>
        <authorList>
            <person name="Kono N."/>
            <person name="Nakamura H."/>
            <person name="Ohtoshi R."/>
            <person name="Moran D.A.P."/>
            <person name="Shinohara A."/>
            <person name="Yoshida Y."/>
            <person name="Fujiwara M."/>
            <person name="Mori M."/>
            <person name="Tomita M."/>
            <person name="Arakawa K."/>
        </authorList>
    </citation>
    <scope>NUCLEOTIDE SEQUENCE [LARGE SCALE GENOMIC DNA]</scope>
</reference>
<sequence>MSSLRAGFPTYRTFIKFSPTMRSAVRGQITLNDEAFPTLITLKGLLPSMSSIVVSDNLSTDPFSHITRQGGLLPSMSSIVTNKMMMFLTKPLIHLEQTKRPSS</sequence>
<dbReference type="PANTHER" id="PTHR33426:SF30">
    <property type="match status" value="1"/>
</dbReference>
<accession>A0A4Y2SA78</accession>
<dbReference type="PANTHER" id="PTHR33426">
    <property type="entry name" value="C2H2-TYPE DOMAIN-CONTAINING PROTEIN"/>
    <property type="match status" value="1"/>
</dbReference>
<evidence type="ECO:0000313" key="1">
    <source>
        <dbReference type="EMBL" id="GBN85148.1"/>
    </source>
</evidence>
<keyword evidence="2" id="KW-1185">Reference proteome</keyword>
<proteinExistence type="predicted"/>
<comment type="caution">
    <text evidence="1">The sequence shown here is derived from an EMBL/GenBank/DDBJ whole genome shotgun (WGS) entry which is preliminary data.</text>
</comment>
<name>A0A4Y2SA78_ARAVE</name>
<dbReference type="Proteomes" id="UP000499080">
    <property type="component" value="Unassembled WGS sequence"/>
</dbReference>
<protein>
    <submittedName>
        <fullName evidence="1">Uncharacterized protein</fullName>
    </submittedName>
</protein>
<dbReference type="EMBL" id="BGPR01020644">
    <property type="protein sequence ID" value="GBN85148.1"/>
    <property type="molecule type" value="Genomic_DNA"/>
</dbReference>
<evidence type="ECO:0000313" key="2">
    <source>
        <dbReference type="Proteomes" id="UP000499080"/>
    </source>
</evidence>
<organism evidence="1 2">
    <name type="scientific">Araneus ventricosus</name>
    <name type="common">Orbweaver spider</name>
    <name type="synonym">Epeira ventricosa</name>
    <dbReference type="NCBI Taxonomy" id="182803"/>
    <lineage>
        <taxon>Eukaryota</taxon>
        <taxon>Metazoa</taxon>
        <taxon>Ecdysozoa</taxon>
        <taxon>Arthropoda</taxon>
        <taxon>Chelicerata</taxon>
        <taxon>Arachnida</taxon>
        <taxon>Araneae</taxon>
        <taxon>Araneomorphae</taxon>
        <taxon>Entelegynae</taxon>
        <taxon>Araneoidea</taxon>
        <taxon>Araneidae</taxon>
        <taxon>Araneus</taxon>
    </lineage>
</organism>